<dbReference type="AlphaFoldDB" id="A0AA39WII4"/>
<evidence type="ECO:0000256" key="2">
    <source>
        <dbReference type="SAM" id="SignalP"/>
    </source>
</evidence>
<comment type="caution">
    <text evidence="3">The sequence shown here is derived from an EMBL/GenBank/DDBJ whole genome shotgun (WGS) entry which is preliminary data.</text>
</comment>
<feature type="region of interest" description="Disordered" evidence="1">
    <location>
        <begin position="301"/>
        <end position="323"/>
    </location>
</feature>
<protein>
    <submittedName>
        <fullName evidence="3">Uncharacterized protein</fullName>
    </submittedName>
</protein>
<keyword evidence="2" id="KW-0732">Signal</keyword>
<evidence type="ECO:0000313" key="4">
    <source>
        <dbReference type="Proteomes" id="UP001174934"/>
    </source>
</evidence>
<name>A0AA39WII4_9PEZI</name>
<dbReference type="Proteomes" id="UP001174934">
    <property type="component" value="Unassembled WGS sequence"/>
</dbReference>
<feature type="compositionally biased region" description="Polar residues" evidence="1">
    <location>
        <begin position="453"/>
        <end position="466"/>
    </location>
</feature>
<feature type="region of interest" description="Disordered" evidence="1">
    <location>
        <begin position="102"/>
        <end position="122"/>
    </location>
</feature>
<evidence type="ECO:0000256" key="1">
    <source>
        <dbReference type="SAM" id="MobiDB-lite"/>
    </source>
</evidence>
<sequence length="497" mass="52619">MMYLDASLLPRLLFLLCFLCCLSPLSSFFSLLHSSRAQQELAYAQKYNNRQRGAQASGPRQLARSGGRGGLGVLGQGMGMGGWVCLQGASGFALGRCQRSRSRSSNRPLSMPAGPPPAAAQQQQQQQQYVAVATAAAARVCACLLPAVGEGGLAAYCFPPQLDLRGKLGPSGVQKSKQASKQAGLRQVNLEAGAAQQAVVQTAESGDGRKQPTLEPTAVGVVRRGRRGGGLAWTANCGESKLAHGARATGCDGEQRFGDLRTVDRGYQCRVTRTIRAIHDTQYIRDTPYIKKGATAGDRAEGSSVWALPPGRGGTGQTGGDVKHMEASTPLKKLLGNRRATSDKAPYKLRRRSWEKRVRCAAPRTGQAGTPKQTEMPAMAHGHPSIGFPGCEWGSLGKAGSTRVRSSIVGWVPKSKHGARSGLRVRKFGFKMGGDSATTRCPTLIGPQAPNLGFTTSTSMGPTSKSKGPHPDARIGALHQAPLRKSATVLARCFTHL</sequence>
<organism evidence="3 4">
    <name type="scientific">Bombardia bombarda</name>
    <dbReference type="NCBI Taxonomy" id="252184"/>
    <lineage>
        <taxon>Eukaryota</taxon>
        <taxon>Fungi</taxon>
        <taxon>Dikarya</taxon>
        <taxon>Ascomycota</taxon>
        <taxon>Pezizomycotina</taxon>
        <taxon>Sordariomycetes</taxon>
        <taxon>Sordariomycetidae</taxon>
        <taxon>Sordariales</taxon>
        <taxon>Lasiosphaeriaceae</taxon>
        <taxon>Bombardia</taxon>
    </lineage>
</organism>
<evidence type="ECO:0000313" key="3">
    <source>
        <dbReference type="EMBL" id="KAK0616037.1"/>
    </source>
</evidence>
<feature type="signal peptide" evidence="2">
    <location>
        <begin position="1"/>
        <end position="27"/>
    </location>
</feature>
<reference evidence="3" key="1">
    <citation type="submission" date="2023-06" db="EMBL/GenBank/DDBJ databases">
        <title>Genome-scale phylogeny and comparative genomics of the fungal order Sordariales.</title>
        <authorList>
            <consortium name="Lawrence Berkeley National Laboratory"/>
            <person name="Hensen N."/>
            <person name="Bonometti L."/>
            <person name="Westerberg I."/>
            <person name="Brannstrom I.O."/>
            <person name="Guillou S."/>
            <person name="Cros-Aarteil S."/>
            <person name="Calhoun S."/>
            <person name="Haridas S."/>
            <person name="Kuo A."/>
            <person name="Mondo S."/>
            <person name="Pangilinan J."/>
            <person name="Riley R."/>
            <person name="LaButti K."/>
            <person name="Andreopoulos B."/>
            <person name="Lipzen A."/>
            <person name="Chen C."/>
            <person name="Yanf M."/>
            <person name="Daum C."/>
            <person name="Ng V."/>
            <person name="Clum A."/>
            <person name="Steindorff A."/>
            <person name="Ohm R."/>
            <person name="Martin F."/>
            <person name="Silar P."/>
            <person name="Natvig D."/>
            <person name="Lalanne C."/>
            <person name="Gautier V."/>
            <person name="Ament-velasquez S.L."/>
            <person name="Kruys A."/>
            <person name="Hutchinson M.I."/>
            <person name="Powell A.J."/>
            <person name="Barry K."/>
            <person name="Miller A.N."/>
            <person name="Grigoriev I.V."/>
            <person name="Debuchy R."/>
            <person name="Gladieux P."/>
            <person name="Thoren M.H."/>
            <person name="Johannesson H."/>
        </authorList>
    </citation>
    <scope>NUCLEOTIDE SEQUENCE</scope>
    <source>
        <strain evidence="3">SMH3391-2</strain>
    </source>
</reference>
<feature type="chain" id="PRO_5041448939" evidence="2">
    <location>
        <begin position="28"/>
        <end position="497"/>
    </location>
</feature>
<keyword evidence="4" id="KW-1185">Reference proteome</keyword>
<feature type="region of interest" description="Disordered" evidence="1">
    <location>
        <begin position="446"/>
        <end position="474"/>
    </location>
</feature>
<gene>
    <name evidence="3" type="ORF">B0T17DRAFT_601903</name>
</gene>
<proteinExistence type="predicted"/>
<accession>A0AA39WII4</accession>
<dbReference type="EMBL" id="JAULSR010000006">
    <property type="protein sequence ID" value="KAK0616037.1"/>
    <property type="molecule type" value="Genomic_DNA"/>
</dbReference>